<keyword evidence="1" id="KW-0472">Membrane</keyword>
<name>A0A261XX18_9FUNG</name>
<evidence type="ECO:0000313" key="2">
    <source>
        <dbReference type="EMBL" id="OZJ02868.1"/>
    </source>
</evidence>
<gene>
    <name evidence="2" type="ORF">BZG36_04085</name>
</gene>
<keyword evidence="1" id="KW-1133">Transmembrane helix</keyword>
<organism evidence="2 3">
    <name type="scientific">Bifiguratus adelaidae</name>
    <dbReference type="NCBI Taxonomy" id="1938954"/>
    <lineage>
        <taxon>Eukaryota</taxon>
        <taxon>Fungi</taxon>
        <taxon>Fungi incertae sedis</taxon>
        <taxon>Mucoromycota</taxon>
        <taxon>Mucoromycotina</taxon>
        <taxon>Endogonomycetes</taxon>
        <taxon>Endogonales</taxon>
        <taxon>Endogonales incertae sedis</taxon>
        <taxon>Bifiguratus</taxon>
    </lineage>
</organism>
<dbReference type="Proteomes" id="UP000242875">
    <property type="component" value="Unassembled WGS sequence"/>
</dbReference>
<keyword evidence="3" id="KW-1185">Reference proteome</keyword>
<dbReference type="EMBL" id="MVBO01000120">
    <property type="protein sequence ID" value="OZJ02868.1"/>
    <property type="molecule type" value="Genomic_DNA"/>
</dbReference>
<proteinExistence type="predicted"/>
<reference evidence="2 3" key="1">
    <citation type="journal article" date="2017" name="Mycologia">
        <title>Bifiguratus adelaidae, gen. et sp. nov., a new member of Mucoromycotina in endophytic and soil-dwelling habitats.</title>
        <authorList>
            <person name="Torres-Cruz T.J."/>
            <person name="Billingsley Tobias T.L."/>
            <person name="Almatruk M."/>
            <person name="Hesse C."/>
            <person name="Kuske C.R."/>
            <person name="Desiro A."/>
            <person name="Benucci G.M."/>
            <person name="Bonito G."/>
            <person name="Stajich J.E."/>
            <person name="Dunlap C."/>
            <person name="Arnold A.E."/>
            <person name="Porras-Alfaro A."/>
        </authorList>
    </citation>
    <scope>NUCLEOTIDE SEQUENCE [LARGE SCALE GENOMIC DNA]</scope>
    <source>
        <strain evidence="2 3">AZ0501</strain>
    </source>
</reference>
<accession>A0A261XX18</accession>
<keyword evidence="1" id="KW-0812">Transmembrane</keyword>
<protein>
    <recommendedName>
        <fullName evidence="4">Vacuolar ATPase assembly integral membrane protein VMA21</fullName>
    </recommendedName>
</protein>
<evidence type="ECO:0008006" key="4">
    <source>
        <dbReference type="Google" id="ProtNLM"/>
    </source>
</evidence>
<dbReference type="AlphaFoldDB" id="A0A261XX18"/>
<evidence type="ECO:0000256" key="1">
    <source>
        <dbReference type="SAM" id="Phobius"/>
    </source>
</evidence>
<comment type="caution">
    <text evidence="2">The sequence shown here is derived from an EMBL/GenBank/DDBJ whole genome shotgun (WGS) entry which is preliminary data.</text>
</comment>
<feature type="transmembrane region" description="Helical" evidence="1">
    <location>
        <begin position="23"/>
        <end position="45"/>
    </location>
</feature>
<evidence type="ECO:0000313" key="3">
    <source>
        <dbReference type="Proteomes" id="UP000242875"/>
    </source>
</evidence>
<sequence length="59" mass="6350">MASLPLTVYYASVDRFFAGNTTYAAVAAAATANLIAILYVVAAVLEDRAEQPDKQKKQE</sequence>